<name>A0ABU7JSI4_9NOCA</name>
<protein>
    <submittedName>
        <fullName evidence="10">DedA family protein</fullName>
    </submittedName>
</protein>
<keyword evidence="4 8" id="KW-0812">Transmembrane</keyword>
<dbReference type="RefSeq" id="WP_330152404.1">
    <property type="nucleotide sequence ID" value="NZ_JAUZMZ010000063.1"/>
</dbReference>
<evidence type="ECO:0000256" key="1">
    <source>
        <dbReference type="ARBA" id="ARBA00004651"/>
    </source>
</evidence>
<organism evidence="10 11">
    <name type="scientific">Rhodococcus chondri</name>
    <dbReference type="NCBI Taxonomy" id="3065941"/>
    <lineage>
        <taxon>Bacteria</taxon>
        <taxon>Bacillati</taxon>
        <taxon>Actinomycetota</taxon>
        <taxon>Actinomycetes</taxon>
        <taxon>Mycobacteriales</taxon>
        <taxon>Nocardiaceae</taxon>
        <taxon>Rhodococcus</taxon>
    </lineage>
</organism>
<evidence type="ECO:0000256" key="3">
    <source>
        <dbReference type="ARBA" id="ARBA00022475"/>
    </source>
</evidence>
<evidence type="ECO:0000259" key="9">
    <source>
        <dbReference type="Pfam" id="PF09335"/>
    </source>
</evidence>
<evidence type="ECO:0000313" key="10">
    <source>
        <dbReference type="EMBL" id="MEE2032985.1"/>
    </source>
</evidence>
<dbReference type="PANTHER" id="PTHR42709">
    <property type="entry name" value="ALKALINE PHOSPHATASE LIKE PROTEIN"/>
    <property type="match status" value="1"/>
</dbReference>
<dbReference type="InterPro" id="IPR032816">
    <property type="entry name" value="VTT_dom"/>
</dbReference>
<dbReference type="Proteomes" id="UP001331936">
    <property type="component" value="Unassembled WGS sequence"/>
</dbReference>
<feature type="region of interest" description="Disordered" evidence="7">
    <location>
        <begin position="196"/>
        <end position="215"/>
    </location>
</feature>
<comment type="similarity">
    <text evidence="2">Belongs to the DedA family.</text>
</comment>
<keyword evidence="5 8" id="KW-1133">Transmembrane helix</keyword>
<comment type="subcellular location">
    <subcellularLocation>
        <location evidence="1">Cell membrane</location>
        <topology evidence="1">Multi-pass membrane protein</topology>
    </subcellularLocation>
</comment>
<proteinExistence type="inferred from homology"/>
<gene>
    <name evidence="10" type="ORF">Q8814_12815</name>
</gene>
<dbReference type="EMBL" id="JAUZMZ010000063">
    <property type="protein sequence ID" value="MEE2032985.1"/>
    <property type="molecule type" value="Genomic_DNA"/>
</dbReference>
<feature type="transmembrane region" description="Helical" evidence="8">
    <location>
        <begin position="54"/>
        <end position="74"/>
    </location>
</feature>
<comment type="caution">
    <text evidence="10">The sequence shown here is derived from an EMBL/GenBank/DDBJ whole genome shotgun (WGS) entry which is preliminary data.</text>
</comment>
<feature type="domain" description="VTT" evidence="9">
    <location>
        <begin position="34"/>
        <end position="159"/>
    </location>
</feature>
<keyword evidence="11" id="KW-1185">Reference proteome</keyword>
<feature type="transmembrane region" description="Helical" evidence="8">
    <location>
        <begin position="170"/>
        <end position="187"/>
    </location>
</feature>
<reference evidence="10 11" key="1">
    <citation type="submission" date="2023-08" db="EMBL/GenBank/DDBJ databases">
        <authorList>
            <person name="Girao M."/>
            <person name="Carvalho M.F."/>
        </authorList>
    </citation>
    <scope>NUCLEOTIDE SEQUENCE [LARGE SCALE GENOMIC DNA]</scope>
    <source>
        <strain evidence="10 11">CC-R104</strain>
    </source>
</reference>
<dbReference type="InterPro" id="IPR051311">
    <property type="entry name" value="DedA_domain"/>
</dbReference>
<evidence type="ECO:0000256" key="2">
    <source>
        <dbReference type="ARBA" id="ARBA00010792"/>
    </source>
</evidence>
<dbReference type="Pfam" id="PF09335">
    <property type="entry name" value="VTT_dom"/>
    <property type="match status" value="1"/>
</dbReference>
<keyword evidence="6 8" id="KW-0472">Membrane</keyword>
<sequence>MDVINEFIIGQAAALGVYPLLFAVCVIDGFFPPVPSETVLVTLASLSGSTGRPYLALIIVLGALGAIAGDNIAYTIGRRLGTERWAWMRRPKTQKAFVWARRGLDKRGAAIIVTARYVPIGRIAVNMTAGATGYPRRKFVPLTVVAGITWAVYSALMGRLVGGFFHSQPLLGAIVAICVAVTLGIAVDHASQRFRRSEEAVSESTEDNPGTPHSA</sequence>
<feature type="transmembrane region" description="Helical" evidence="8">
    <location>
        <begin position="12"/>
        <end position="34"/>
    </location>
</feature>
<evidence type="ECO:0000256" key="6">
    <source>
        <dbReference type="ARBA" id="ARBA00023136"/>
    </source>
</evidence>
<evidence type="ECO:0000256" key="7">
    <source>
        <dbReference type="SAM" id="MobiDB-lite"/>
    </source>
</evidence>
<feature type="transmembrane region" description="Helical" evidence="8">
    <location>
        <begin position="139"/>
        <end position="158"/>
    </location>
</feature>
<evidence type="ECO:0000256" key="4">
    <source>
        <dbReference type="ARBA" id="ARBA00022692"/>
    </source>
</evidence>
<evidence type="ECO:0000256" key="8">
    <source>
        <dbReference type="SAM" id="Phobius"/>
    </source>
</evidence>
<evidence type="ECO:0000313" key="11">
    <source>
        <dbReference type="Proteomes" id="UP001331936"/>
    </source>
</evidence>
<keyword evidence="3" id="KW-1003">Cell membrane</keyword>
<dbReference type="PANTHER" id="PTHR42709:SF6">
    <property type="entry name" value="UNDECAPRENYL PHOSPHATE TRANSPORTER A"/>
    <property type="match status" value="1"/>
</dbReference>
<evidence type="ECO:0000256" key="5">
    <source>
        <dbReference type="ARBA" id="ARBA00022989"/>
    </source>
</evidence>
<accession>A0ABU7JSI4</accession>